<keyword evidence="5" id="KW-1185">Reference proteome</keyword>
<feature type="region of interest" description="Disordered" evidence="2">
    <location>
        <begin position="548"/>
        <end position="577"/>
    </location>
</feature>
<evidence type="ECO:0000259" key="3">
    <source>
        <dbReference type="Pfam" id="PF07202"/>
    </source>
</evidence>
<feature type="compositionally biased region" description="Basic and acidic residues" evidence="2">
    <location>
        <begin position="20"/>
        <end position="29"/>
    </location>
</feature>
<feature type="compositionally biased region" description="Low complexity" evidence="2">
    <location>
        <begin position="1275"/>
        <end position="1290"/>
    </location>
</feature>
<feature type="region of interest" description="Disordered" evidence="2">
    <location>
        <begin position="1182"/>
        <end position="1315"/>
    </location>
</feature>
<dbReference type="Pfam" id="PF07202">
    <property type="entry name" value="Tcp10_C"/>
    <property type="match status" value="1"/>
</dbReference>
<dbReference type="PANTHER" id="PTHR10331:SF6">
    <property type="entry name" value="SPINDLE ASSEMBLY ABNORMAL 4"/>
    <property type="match status" value="1"/>
</dbReference>
<evidence type="ECO:0000313" key="4">
    <source>
        <dbReference type="EMBL" id="GIL88584.1"/>
    </source>
</evidence>
<feature type="region of interest" description="Disordered" evidence="2">
    <location>
        <begin position="884"/>
        <end position="970"/>
    </location>
</feature>
<dbReference type="Proteomes" id="UP000747110">
    <property type="component" value="Unassembled WGS sequence"/>
</dbReference>
<feature type="region of interest" description="Disordered" evidence="2">
    <location>
        <begin position="1348"/>
        <end position="1376"/>
    </location>
</feature>
<dbReference type="OrthoDB" id="10252174at2759"/>
<organism evidence="4 5">
    <name type="scientific">Volvox reticuliferus</name>
    <dbReference type="NCBI Taxonomy" id="1737510"/>
    <lineage>
        <taxon>Eukaryota</taxon>
        <taxon>Viridiplantae</taxon>
        <taxon>Chlorophyta</taxon>
        <taxon>core chlorophytes</taxon>
        <taxon>Chlorophyceae</taxon>
        <taxon>CS clade</taxon>
        <taxon>Chlamydomonadales</taxon>
        <taxon>Volvocaceae</taxon>
        <taxon>Volvox</taxon>
    </lineage>
</organism>
<feature type="compositionally biased region" description="Low complexity" evidence="2">
    <location>
        <begin position="165"/>
        <end position="179"/>
    </location>
</feature>
<feature type="domain" description="Centromere protein J C-terminal" evidence="3">
    <location>
        <begin position="1383"/>
        <end position="1412"/>
    </location>
</feature>
<feature type="compositionally biased region" description="Basic and acidic residues" evidence="2">
    <location>
        <begin position="567"/>
        <end position="577"/>
    </location>
</feature>
<feature type="compositionally biased region" description="Polar residues" evidence="2">
    <location>
        <begin position="397"/>
        <end position="410"/>
    </location>
</feature>
<feature type="compositionally biased region" description="Polar residues" evidence="2">
    <location>
        <begin position="895"/>
        <end position="908"/>
    </location>
</feature>
<comment type="caution">
    <text evidence="4">The sequence shown here is derived from an EMBL/GenBank/DDBJ whole genome shotgun (WGS) entry which is preliminary data.</text>
</comment>
<accession>A0A8J4CTZ7</accession>
<evidence type="ECO:0000313" key="5">
    <source>
        <dbReference type="Proteomes" id="UP000747110"/>
    </source>
</evidence>
<feature type="compositionally biased region" description="Polar residues" evidence="2">
    <location>
        <begin position="1024"/>
        <end position="1038"/>
    </location>
</feature>
<feature type="compositionally biased region" description="Basic and acidic residues" evidence="2">
    <location>
        <begin position="299"/>
        <end position="308"/>
    </location>
</feature>
<feature type="compositionally biased region" description="Acidic residues" evidence="2">
    <location>
        <begin position="227"/>
        <end position="237"/>
    </location>
</feature>
<feature type="region of interest" description="Disordered" evidence="2">
    <location>
        <begin position="154"/>
        <end position="326"/>
    </location>
</feature>
<feature type="region of interest" description="Disordered" evidence="2">
    <location>
        <begin position="613"/>
        <end position="650"/>
    </location>
</feature>
<feature type="compositionally biased region" description="Acidic residues" evidence="2">
    <location>
        <begin position="781"/>
        <end position="798"/>
    </location>
</feature>
<name>A0A8J4CTZ7_9CHLO</name>
<feature type="region of interest" description="Disordered" evidence="2">
    <location>
        <begin position="339"/>
        <end position="471"/>
    </location>
</feature>
<evidence type="ECO:0000256" key="2">
    <source>
        <dbReference type="SAM" id="MobiDB-lite"/>
    </source>
</evidence>
<feature type="region of interest" description="Disordered" evidence="2">
    <location>
        <begin position="668"/>
        <end position="865"/>
    </location>
</feature>
<dbReference type="EMBL" id="BNCP01000045">
    <property type="protein sequence ID" value="GIL88584.1"/>
    <property type="molecule type" value="Genomic_DNA"/>
</dbReference>
<dbReference type="InterPro" id="IPR047002">
    <property type="entry name" value="Tcp10_C_sf"/>
</dbReference>
<dbReference type="InterPro" id="IPR026581">
    <property type="entry name" value="TCP10L/CENPJ"/>
</dbReference>
<feature type="region of interest" description="Disordered" evidence="2">
    <location>
        <begin position="1"/>
        <end position="83"/>
    </location>
</feature>
<dbReference type="CDD" id="cd22265">
    <property type="entry name" value="UDM1_RNF168"/>
    <property type="match status" value="1"/>
</dbReference>
<feature type="region of interest" description="Disordered" evidence="2">
    <location>
        <begin position="507"/>
        <end position="529"/>
    </location>
</feature>
<sequence>MEITPADAAPGGKAPRPFLRRGEGVEKRVFASKYRKPITPVPATTSNSSYTGGGNEPRGVSETAAGRRGSLHEPLRTQPPVDTWSWDGKATELASETQLLSVGQASDQHVDSGQISNRFLRSSLKAAWATRQAEEELELEEFRALESQIKAEVAGPVRSRPDQGAQALPSSSSLLPSAPVRSYAAIHQHRPPQPRGVLNRSNDQPVRTHASWPSPHPTGHNRYDDFVGGEDGDDDDAFSAGLGADGVPDQPGRDESEARGQQQRSPGKPRAFPAAGSRAKGNAGAPGPEGADGTAAGTEKVRRSRGFDDTEGWDDTGSFSTGAGTAGGIVRKGAAAAAAGVNGDRAAGRGGSAFFGGRVRSPGCATQLDDPWAAPAGSDEHYNSAQEALLDDCSGWSADQQQKLQPQTLVHKTAADEDRGPDQPFVRALFSKQQRQTPQPGGGRASGKGAAAGGAKGKAQEPTGPSPAELERMQVLEEQLANVTSERTTLVRMRTELEKAANRLEQERQAWEKSRAEEQAKWETQREAEEAKLRRDRRVLEKQSKALLKLPNKKERTAMEAAEAALEAERREGRAREARHKLTVERLRRQLVELQERNQELREEVRWHEAQQLERGWGSAAGAAAGPGTSAKGGPAGAPGSNKSRPGKAIAIQTEPLAFLPPLECVGAGPLIQPDAASSHATPAVFGAPQRSEGSIRDGGATAPGGRPKPSSAFVPPPSVGPGAGAGGASRLRSVQTVGRTTAVSGAARSALPTSWRAEQATLGKSAGPAQWQGQERQYDMDDEYETGCADDEVDEAAEAAGDGEQQGSPRQSRGLRVRNNASPSWNRGGAGAPGLGSPSSYSYVQNDDVEVMSDEGGGPDGMDSEAVSALAWQQHQEFMAKVSMGQDDRCRVTASGSETQSQVTSFPATEARQQRPRPSHASPPPPWVRNTDTANPNGDAYPGQQRPSTSSRMSRHSEQPQQRHKYQESGWSTYVDAQGPRQSTIKPAAAEAAAGPMSPRGSVWQAYSDHGPSATGPGPEPGSCSSAQSSPKWSMRSSGPHGPARSNHAPGQGVIGRPSAFFGPRSDSVAAAGAGPRSFPSSVQSSSTVLVVGPMAGAGAGSGLGPGAHRSSPLHDSVADLDGVSKTLAALRMDRHVEAAAAAAEVSRASGIGGPGMGGVVGGGHAGASVGRSTWFYSADQGDSQERDSAMQRNSAMQQPLERDPVMQRPGTGAALRTSGLSQEAWSPRSSGRPSGRGPAKPQNASTMWGPPPNADSGGWDGVPQRHSQSASDGQQWQGFPPTQQQGQPHKGTIGSGSSPTKWPKGTMRASAADAASVAHSISYQQHLHGSSLARPSRLQATSIARDSVEGGGVGDGKNGSRSSQDSGVGIGSGAARDAMLREVRHADGKTERMYASGTRLVMFANGTRKVALPDGSSRVYFANGDIKWTIPDAAAAAAARSSSSTQPVPPPQPDLGVVHYYYAEVATWHSTYGGEGGVEVFYFPSGQTEAHHPGHGKEIMFPDGVLRVVTTDGEELDVTWQQLSWAVQQPQPQVDNLGDDDL</sequence>
<dbReference type="PANTHER" id="PTHR10331">
    <property type="entry name" value="T COMPLEX PROTEIN 10"/>
    <property type="match status" value="1"/>
</dbReference>
<feature type="compositionally biased region" description="Low complexity" evidence="2">
    <location>
        <begin position="1228"/>
        <end position="1240"/>
    </location>
</feature>
<proteinExistence type="inferred from homology"/>
<reference evidence="4" key="1">
    <citation type="journal article" date="2021" name="Proc. Natl. Acad. Sci. U.S.A.">
        <title>Three genomes in the algal genus Volvox reveal the fate of a haploid sex-determining region after a transition to homothallism.</title>
        <authorList>
            <person name="Yamamoto K."/>
            <person name="Hamaji T."/>
            <person name="Kawai-Toyooka H."/>
            <person name="Matsuzaki R."/>
            <person name="Takahashi F."/>
            <person name="Nishimura Y."/>
            <person name="Kawachi M."/>
            <person name="Noguchi H."/>
            <person name="Minakuchi Y."/>
            <person name="Umen J.G."/>
            <person name="Toyoda A."/>
            <person name="Nozaki H."/>
        </authorList>
    </citation>
    <scope>NUCLEOTIDE SEQUENCE</scope>
    <source>
        <strain evidence="4">NIES-3786</strain>
    </source>
</reference>
<comment type="similarity">
    <text evidence="1">Belongs to the TCP10 family.</text>
</comment>
<feature type="compositionally biased region" description="Gly residues" evidence="2">
    <location>
        <begin position="440"/>
        <end position="456"/>
    </location>
</feature>
<feature type="compositionally biased region" description="Polar residues" evidence="2">
    <location>
        <begin position="733"/>
        <end position="744"/>
    </location>
</feature>
<gene>
    <name evidence="4" type="ORF">Vretifemale_16449</name>
</gene>
<dbReference type="Gene3D" id="2.60.450.20">
    <property type="match status" value="1"/>
</dbReference>
<evidence type="ECO:0000256" key="1">
    <source>
        <dbReference type="ARBA" id="ARBA00005627"/>
    </source>
</evidence>
<dbReference type="InterPro" id="IPR009852">
    <property type="entry name" value="CENPJ_C_dom"/>
</dbReference>
<feature type="region of interest" description="Disordered" evidence="2">
    <location>
        <begin position="987"/>
        <end position="1063"/>
    </location>
</feature>
<protein>
    <recommendedName>
        <fullName evidence="3">Centromere protein J C-terminal domain-containing protein</fullName>
    </recommendedName>
</protein>
<feature type="compositionally biased region" description="Low complexity" evidence="2">
    <location>
        <begin position="618"/>
        <end position="641"/>
    </location>
</feature>
<feature type="compositionally biased region" description="Low complexity" evidence="2">
    <location>
        <begin position="316"/>
        <end position="326"/>
    </location>
</feature>